<feature type="region of interest" description="Disordered" evidence="1">
    <location>
        <begin position="85"/>
        <end position="109"/>
    </location>
</feature>
<proteinExistence type="predicted"/>
<protein>
    <submittedName>
        <fullName evidence="2">Uncharacterized protein</fullName>
    </submittedName>
</protein>
<reference evidence="2 3" key="1">
    <citation type="submission" date="2019-03" db="EMBL/GenBank/DDBJ databases">
        <title>First draft genome of Liparis tanakae, snailfish: a comprehensive survey of snailfish specific genes.</title>
        <authorList>
            <person name="Kim W."/>
            <person name="Song I."/>
            <person name="Jeong J.-H."/>
            <person name="Kim D."/>
            <person name="Kim S."/>
            <person name="Ryu S."/>
            <person name="Song J.Y."/>
            <person name="Lee S.K."/>
        </authorList>
    </citation>
    <scope>NUCLEOTIDE SEQUENCE [LARGE SCALE GENOMIC DNA]</scope>
    <source>
        <tissue evidence="2">Muscle</tissue>
    </source>
</reference>
<gene>
    <name evidence="2" type="ORF">EYF80_041661</name>
</gene>
<organism evidence="2 3">
    <name type="scientific">Liparis tanakae</name>
    <name type="common">Tanaka's snailfish</name>
    <dbReference type="NCBI Taxonomy" id="230148"/>
    <lineage>
        <taxon>Eukaryota</taxon>
        <taxon>Metazoa</taxon>
        <taxon>Chordata</taxon>
        <taxon>Craniata</taxon>
        <taxon>Vertebrata</taxon>
        <taxon>Euteleostomi</taxon>
        <taxon>Actinopterygii</taxon>
        <taxon>Neopterygii</taxon>
        <taxon>Teleostei</taxon>
        <taxon>Neoteleostei</taxon>
        <taxon>Acanthomorphata</taxon>
        <taxon>Eupercaria</taxon>
        <taxon>Perciformes</taxon>
        <taxon>Cottioidei</taxon>
        <taxon>Cottales</taxon>
        <taxon>Liparidae</taxon>
        <taxon>Liparis</taxon>
    </lineage>
</organism>
<evidence type="ECO:0000313" key="2">
    <source>
        <dbReference type="EMBL" id="TNN48143.1"/>
    </source>
</evidence>
<evidence type="ECO:0000256" key="1">
    <source>
        <dbReference type="SAM" id="MobiDB-lite"/>
    </source>
</evidence>
<dbReference type="Proteomes" id="UP000314294">
    <property type="component" value="Unassembled WGS sequence"/>
</dbReference>
<feature type="compositionally biased region" description="Basic and acidic residues" evidence="1">
    <location>
        <begin position="85"/>
        <end position="98"/>
    </location>
</feature>
<accession>A0A4Z2G5J5</accession>
<sequence length="150" mass="16315">MELGFDLIVYDLFHGFPVGLRTPSSAGYERWRFETPAYSAQEGPKGSDLCSNSTAETGKANWELFVQLRCALRLRAVRAEKSGARSGAEHRAVRRGIEDLQSSGRRTGVNGGAAEAAVAGRYPGLLSRDGQGTLEGGFKQLLQPCRRPKM</sequence>
<dbReference type="EMBL" id="SRLO01000709">
    <property type="protein sequence ID" value="TNN48143.1"/>
    <property type="molecule type" value="Genomic_DNA"/>
</dbReference>
<dbReference type="AlphaFoldDB" id="A0A4Z2G5J5"/>
<keyword evidence="3" id="KW-1185">Reference proteome</keyword>
<name>A0A4Z2G5J5_9TELE</name>
<evidence type="ECO:0000313" key="3">
    <source>
        <dbReference type="Proteomes" id="UP000314294"/>
    </source>
</evidence>
<comment type="caution">
    <text evidence="2">The sequence shown here is derived from an EMBL/GenBank/DDBJ whole genome shotgun (WGS) entry which is preliminary data.</text>
</comment>